<dbReference type="Pfam" id="PF19668">
    <property type="entry name" value="DUF6171"/>
    <property type="match status" value="1"/>
</dbReference>
<dbReference type="Proteomes" id="UP000006048">
    <property type="component" value="Chromosome"/>
</dbReference>
<accession>I4BB52</accession>
<evidence type="ECO:0000313" key="2">
    <source>
        <dbReference type="Proteomes" id="UP000006048"/>
    </source>
</evidence>
<dbReference type="AlphaFoldDB" id="I4BB52"/>
<dbReference type="KEGG" id="tpx:Turpa_3875"/>
<dbReference type="RefSeq" id="WP_014804986.1">
    <property type="nucleotide sequence ID" value="NC_018020.1"/>
</dbReference>
<organism evidence="1 2">
    <name type="scientific">Turneriella parva (strain ATCC BAA-1111 / DSM 21527 / NCTC 11395 / H)</name>
    <name type="common">Leptospira parva</name>
    <dbReference type="NCBI Taxonomy" id="869212"/>
    <lineage>
        <taxon>Bacteria</taxon>
        <taxon>Pseudomonadati</taxon>
        <taxon>Spirochaetota</taxon>
        <taxon>Spirochaetia</taxon>
        <taxon>Leptospirales</taxon>
        <taxon>Leptospiraceae</taxon>
        <taxon>Turneriella</taxon>
    </lineage>
</organism>
<evidence type="ECO:0000313" key="1">
    <source>
        <dbReference type="EMBL" id="AFM14509.1"/>
    </source>
</evidence>
<keyword evidence="2" id="KW-1185">Reference proteome</keyword>
<proteinExistence type="predicted"/>
<reference evidence="1 2" key="1">
    <citation type="submission" date="2012-06" db="EMBL/GenBank/DDBJ databases">
        <title>The complete chromosome of genome of Turneriella parva DSM 21527.</title>
        <authorList>
            <consortium name="US DOE Joint Genome Institute (JGI-PGF)"/>
            <person name="Lucas S."/>
            <person name="Han J."/>
            <person name="Lapidus A."/>
            <person name="Bruce D."/>
            <person name="Goodwin L."/>
            <person name="Pitluck S."/>
            <person name="Peters L."/>
            <person name="Kyrpides N."/>
            <person name="Mavromatis K."/>
            <person name="Ivanova N."/>
            <person name="Mikhailova N."/>
            <person name="Chertkov O."/>
            <person name="Detter J.C."/>
            <person name="Tapia R."/>
            <person name="Han C."/>
            <person name="Land M."/>
            <person name="Hauser L."/>
            <person name="Markowitz V."/>
            <person name="Cheng J.-F."/>
            <person name="Hugenholtz P."/>
            <person name="Woyke T."/>
            <person name="Wu D."/>
            <person name="Gronow S."/>
            <person name="Wellnitz S."/>
            <person name="Brambilla E."/>
            <person name="Klenk H.-P."/>
            <person name="Eisen J.A."/>
        </authorList>
    </citation>
    <scope>NUCLEOTIDE SEQUENCE [LARGE SCALE GENOMIC DNA]</scope>
    <source>
        <strain evidence="2">ATCC BAA-1111 / DSM 21527 / NCTC 11395 / H</strain>
    </source>
</reference>
<dbReference type="EMBL" id="CP002959">
    <property type="protein sequence ID" value="AFM14509.1"/>
    <property type="molecule type" value="Genomic_DNA"/>
</dbReference>
<protein>
    <submittedName>
        <fullName evidence="1">Uncharacterized protein</fullName>
    </submittedName>
</protein>
<dbReference type="InterPro" id="IPR046169">
    <property type="entry name" value="DUF6171"/>
</dbReference>
<sequence length="88" mass="9814">MLNMVTRLLRAKPNTTCGDCAAREKYTLLNAAVDTLRGEYATDAVREERMAVCKSCEYLALGSNCKLCGCFVHLKTRYAAASCDINRW</sequence>
<dbReference type="HOGENOM" id="CLU_2468148_0_0_12"/>
<name>I4BB52_TURPD</name>
<gene>
    <name evidence="1" type="ordered locus">Turpa_3875</name>
</gene>
<dbReference type="STRING" id="869212.Turpa_3875"/>
<dbReference type="OrthoDB" id="198005at2"/>